<evidence type="ECO:0000256" key="2">
    <source>
        <dbReference type="SAM" id="Phobius"/>
    </source>
</evidence>
<keyword evidence="4" id="KW-1185">Reference proteome</keyword>
<accession>A0A3M7T7M3</accession>
<evidence type="ECO:0000313" key="4">
    <source>
        <dbReference type="Proteomes" id="UP000276133"/>
    </source>
</evidence>
<keyword evidence="2" id="KW-0472">Membrane</keyword>
<sequence>MLCQNIDQETKKTNIIDPILDLLQIMYKSLYITLLAQIVYVAKITSSKMLDQESESDSSFVGHSRHSSNLSRAS</sequence>
<proteinExistence type="predicted"/>
<feature type="region of interest" description="Disordered" evidence="1">
    <location>
        <begin position="51"/>
        <end position="74"/>
    </location>
</feature>
<gene>
    <name evidence="3" type="ORF">BpHYR1_022591</name>
</gene>
<keyword evidence="2" id="KW-0812">Transmembrane</keyword>
<organism evidence="3 4">
    <name type="scientific">Brachionus plicatilis</name>
    <name type="common">Marine rotifer</name>
    <name type="synonym">Brachionus muelleri</name>
    <dbReference type="NCBI Taxonomy" id="10195"/>
    <lineage>
        <taxon>Eukaryota</taxon>
        <taxon>Metazoa</taxon>
        <taxon>Spiralia</taxon>
        <taxon>Gnathifera</taxon>
        <taxon>Rotifera</taxon>
        <taxon>Eurotatoria</taxon>
        <taxon>Monogononta</taxon>
        <taxon>Pseudotrocha</taxon>
        <taxon>Ploima</taxon>
        <taxon>Brachionidae</taxon>
        <taxon>Brachionus</taxon>
    </lineage>
</organism>
<evidence type="ECO:0000313" key="3">
    <source>
        <dbReference type="EMBL" id="RNA43975.1"/>
    </source>
</evidence>
<dbReference type="AlphaFoldDB" id="A0A3M7T7M3"/>
<comment type="caution">
    <text evidence="3">The sequence shown here is derived from an EMBL/GenBank/DDBJ whole genome shotgun (WGS) entry which is preliminary data.</text>
</comment>
<dbReference type="Proteomes" id="UP000276133">
    <property type="component" value="Unassembled WGS sequence"/>
</dbReference>
<dbReference type="EMBL" id="REGN01000168">
    <property type="protein sequence ID" value="RNA43975.1"/>
    <property type="molecule type" value="Genomic_DNA"/>
</dbReference>
<feature type="compositionally biased region" description="Polar residues" evidence="1">
    <location>
        <begin position="57"/>
        <end position="74"/>
    </location>
</feature>
<reference evidence="3 4" key="1">
    <citation type="journal article" date="2018" name="Sci. Rep.">
        <title>Genomic signatures of local adaptation to the degree of environmental predictability in rotifers.</title>
        <authorList>
            <person name="Franch-Gras L."/>
            <person name="Hahn C."/>
            <person name="Garcia-Roger E.M."/>
            <person name="Carmona M.J."/>
            <person name="Serra M."/>
            <person name="Gomez A."/>
        </authorList>
    </citation>
    <scope>NUCLEOTIDE SEQUENCE [LARGE SCALE GENOMIC DNA]</scope>
    <source>
        <strain evidence="3">HYR1</strain>
    </source>
</reference>
<feature type="transmembrane region" description="Helical" evidence="2">
    <location>
        <begin position="25"/>
        <end position="42"/>
    </location>
</feature>
<keyword evidence="2" id="KW-1133">Transmembrane helix</keyword>
<name>A0A3M7T7M3_BRAPC</name>
<evidence type="ECO:0000256" key="1">
    <source>
        <dbReference type="SAM" id="MobiDB-lite"/>
    </source>
</evidence>
<protein>
    <submittedName>
        <fullName evidence="3">Uncharacterized protein</fullName>
    </submittedName>
</protein>